<keyword evidence="3" id="KW-1185">Reference proteome</keyword>
<evidence type="ECO:0000313" key="2">
    <source>
        <dbReference type="EMBL" id="SEP72840.1"/>
    </source>
</evidence>
<gene>
    <name evidence="2" type="ORF">SAMN04489841_0377</name>
</gene>
<dbReference type="EMBL" id="FOFD01000001">
    <property type="protein sequence ID" value="SEP72840.1"/>
    <property type="molecule type" value="Genomic_DNA"/>
</dbReference>
<proteinExistence type="predicted"/>
<dbReference type="AlphaFoldDB" id="A0A1H9A845"/>
<sequence length="62" mass="6675">MLRTQRQFPFDPHDPGGDGIAARPVDASGFGWRAAIDGGASPRTPRLAPSSAVTDERNEWDP</sequence>
<dbReference type="STRING" id="1186196.SAMN04489841_0377"/>
<accession>A0A1H9A845</accession>
<dbReference type="RefSeq" id="WP_090612387.1">
    <property type="nucleotide sequence ID" value="NZ_FOFD01000001.1"/>
</dbReference>
<dbReference type="Proteomes" id="UP000199114">
    <property type="component" value="Unassembled WGS sequence"/>
</dbReference>
<evidence type="ECO:0000256" key="1">
    <source>
        <dbReference type="SAM" id="MobiDB-lite"/>
    </source>
</evidence>
<reference evidence="3" key="1">
    <citation type="submission" date="2016-10" db="EMBL/GenBank/DDBJ databases">
        <authorList>
            <person name="Varghese N."/>
            <person name="Submissions S."/>
        </authorList>
    </citation>
    <scope>NUCLEOTIDE SEQUENCE [LARGE SCALE GENOMIC DNA]</scope>
    <source>
        <strain evidence="3">DSM 25055</strain>
    </source>
</reference>
<protein>
    <submittedName>
        <fullName evidence="2">Uncharacterized protein</fullName>
    </submittedName>
</protein>
<organism evidence="2 3">
    <name type="scientific">Natrinema salaciae</name>
    <dbReference type="NCBI Taxonomy" id="1186196"/>
    <lineage>
        <taxon>Archaea</taxon>
        <taxon>Methanobacteriati</taxon>
        <taxon>Methanobacteriota</taxon>
        <taxon>Stenosarchaea group</taxon>
        <taxon>Halobacteria</taxon>
        <taxon>Halobacteriales</taxon>
        <taxon>Natrialbaceae</taxon>
        <taxon>Natrinema</taxon>
    </lineage>
</organism>
<name>A0A1H9A845_9EURY</name>
<evidence type="ECO:0000313" key="3">
    <source>
        <dbReference type="Proteomes" id="UP000199114"/>
    </source>
</evidence>
<feature type="region of interest" description="Disordered" evidence="1">
    <location>
        <begin position="1"/>
        <end position="62"/>
    </location>
</feature>